<dbReference type="PANTHER" id="PTHR30153">
    <property type="entry name" value="REPLICATIVE DNA HELICASE DNAB"/>
    <property type="match status" value="1"/>
</dbReference>
<proteinExistence type="inferred from homology"/>
<dbReference type="InterPro" id="IPR007694">
    <property type="entry name" value="DNA_helicase_DnaB-like_C"/>
</dbReference>
<evidence type="ECO:0000256" key="12">
    <source>
        <dbReference type="RuleBase" id="RU362085"/>
    </source>
</evidence>
<evidence type="ECO:0000256" key="4">
    <source>
        <dbReference type="ARBA" id="ARBA00022741"/>
    </source>
</evidence>
<keyword evidence="4 12" id="KW-0547">Nucleotide-binding</keyword>
<dbReference type="Proteomes" id="UP001597478">
    <property type="component" value="Unassembled WGS sequence"/>
</dbReference>
<evidence type="ECO:0000256" key="10">
    <source>
        <dbReference type="ARBA" id="ARBA00048954"/>
    </source>
</evidence>
<evidence type="ECO:0000256" key="5">
    <source>
        <dbReference type="ARBA" id="ARBA00022801"/>
    </source>
</evidence>
<dbReference type="PANTHER" id="PTHR30153:SF2">
    <property type="entry name" value="REPLICATIVE DNA HELICASE"/>
    <property type="match status" value="1"/>
</dbReference>
<feature type="region of interest" description="Disordered" evidence="13">
    <location>
        <begin position="1"/>
        <end position="33"/>
    </location>
</feature>
<keyword evidence="3 12" id="KW-0235">DNA replication</keyword>
<dbReference type="EMBL" id="JBHUOF010000022">
    <property type="protein sequence ID" value="MFD2801239.1"/>
    <property type="molecule type" value="Genomic_DNA"/>
</dbReference>
<dbReference type="SMART" id="SM00382">
    <property type="entry name" value="AAA"/>
    <property type="match status" value="1"/>
</dbReference>
<keyword evidence="8 12" id="KW-0238">DNA-binding</keyword>
<accession>A0ABW5WDI0</accession>
<keyword evidence="5 12" id="KW-0378">Hydrolase</keyword>
<dbReference type="NCBIfam" id="TIGR00665">
    <property type="entry name" value="DnaB"/>
    <property type="match status" value="1"/>
</dbReference>
<feature type="domain" description="SF4 helicase" evidence="14">
    <location>
        <begin position="204"/>
        <end position="471"/>
    </location>
</feature>
<dbReference type="SUPFAM" id="SSF48024">
    <property type="entry name" value="N-terminal domain of DnaB helicase"/>
    <property type="match status" value="1"/>
</dbReference>
<dbReference type="InterPro" id="IPR036185">
    <property type="entry name" value="DNA_heli_DnaB-like_N_sf"/>
</dbReference>
<keyword evidence="9" id="KW-0413">Isomerase</keyword>
<dbReference type="InterPro" id="IPR007693">
    <property type="entry name" value="DNA_helicase_DnaB-like_N"/>
</dbReference>
<dbReference type="Pfam" id="PF00772">
    <property type="entry name" value="DnaB"/>
    <property type="match status" value="1"/>
</dbReference>
<evidence type="ECO:0000256" key="1">
    <source>
        <dbReference type="ARBA" id="ARBA00008428"/>
    </source>
</evidence>
<protein>
    <recommendedName>
        <fullName evidence="11 12">Replicative DNA helicase</fullName>
        <ecNumber evidence="11 12">5.6.2.3</ecNumber>
    </recommendedName>
</protein>
<dbReference type="Gene3D" id="3.40.50.300">
    <property type="entry name" value="P-loop containing nucleotide triphosphate hydrolases"/>
    <property type="match status" value="1"/>
</dbReference>
<dbReference type="InterPro" id="IPR007692">
    <property type="entry name" value="DNA_helicase_DnaB"/>
</dbReference>
<dbReference type="EC" id="5.6.2.3" evidence="11 12"/>
<organism evidence="15 16">
    <name type="scientific">Prauserella oleivorans</name>
    <dbReference type="NCBI Taxonomy" id="1478153"/>
    <lineage>
        <taxon>Bacteria</taxon>
        <taxon>Bacillati</taxon>
        <taxon>Actinomycetota</taxon>
        <taxon>Actinomycetes</taxon>
        <taxon>Pseudonocardiales</taxon>
        <taxon>Pseudonocardiaceae</taxon>
        <taxon>Prauserella</taxon>
    </lineage>
</organism>
<sequence>MAARTGSRHEGTGFMSTPILASAGQHDDHQPPQDIQAEQSVLGAMLLSPDAIAEVSEQLTARDFYRPAHAAVFSAALDLYSRGEPADAITVSAELQHRGELARVGGAPYLHTLITVVPTAANAGYYAQIVREKADLRQLVEIGTHATQMAVNAARVDGDVDELLTRLQGRLDEVSDRRGATTSGMVTFDDLVADRLAHLDDVQAGRVDPGLPTPYLDLTEVLGGLKPGQLVTVAARPGVGKSTAALDFARHTAFKQHETVALFSLEMSAGELWDRIICAESRVRFADYGHRGRLSADDRARIERRLDDLHPYRGNLVIDDDTSATPAQIRARARQIKRKQGLALVIVDYLQLMTPTTRNENRQQEVSELSRQMKLLAKELEVPVLMLSQLNRASEQRADKRPMLADMRESGAIEQDSDIVMLLHRPDSQQRDDARAGEVDLILAKNRGGPTCTITIAHQLHYCRFSDLAIA</sequence>
<comment type="caution">
    <text evidence="15">The sequence shown here is derived from an EMBL/GenBank/DDBJ whole genome shotgun (WGS) entry which is preliminary data.</text>
</comment>
<evidence type="ECO:0000313" key="15">
    <source>
        <dbReference type="EMBL" id="MFD2801239.1"/>
    </source>
</evidence>
<dbReference type="InterPro" id="IPR016136">
    <property type="entry name" value="DNA_helicase_N/primase_C"/>
</dbReference>
<keyword evidence="2 12" id="KW-0639">Primosome</keyword>
<evidence type="ECO:0000256" key="3">
    <source>
        <dbReference type="ARBA" id="ARBA00022705"/>
    </source>
</evidence>
<gene>
    <name evidence="15" type="primary">dnaB</name>
    <name evidence="15" type="ORF">ACFS2C_17740</name>
</gene>
<keyword evidence="16" id="KW-1185">Reference proteome</keyword>
<dbReference type="InterPro" id="IPR003593">
    <property type="entry name" value="AAA+_ATPase"/>
</dbReference>
<comment type="catalytic activity">
    <reaction evidence="10 12">
        <text>ATP + H2O = ADP + phosphate + H(+)</text>
        <dbReference type="Rhea" id="RHEA:13065"/>
        <dbReference type="ChEBI" id="CHEBI:15377"/>
        <dbReference type="ChEBI" id="CHEBI:15378"/>
        <dbReference type="ChEBI" id="CHEBI:30616"/>
        <dbReference type="ChEBI" id="CHEBI:43474"/>
        <dbReference type="ChEBI" id="CHEBI:456216"/>
        <dbReference type="EC" id="5.6.2.3"/>
    </reaction>
</comment>
<evidence type="ECO:0000256" key="6">
    <source>
        <dbReference type="ARBA" id="ARBA00022806"/>
    </source>
</evidence>
<evidence type="ECO:0000256" key="8">
    <source>
        <dbReference type="ARBA" id="ARBA00023125"/>
    </source>
</evidence>
<evidence type="ECO:0000256" key="13">
    <source>
        <dbReference type="SAM" id="MobiDB-lite"/>
    </source>
</evidence>
<comment type="function">
    <text evidence="12">The main replicative DNA helicase, it participates in initiation and elongation during chromosome replication. Travels ahead of the DNA replisome, separating dsDNA into templates for DNA synthesis. A processive ATP-dependent 5'-3' DNA helicase it has DNA-dependent ATPase activity.</text>
</comment>
<dbReference type="InterPro" id="IPR027417">
    <property type="entry name" value="P-loop_NTPase"/>
</dbReference>
<keyword evidence="6 12" id="KW-0347">Helicase</keyword>
<evidence type="ECO:0000256" key="9">
    <source>
        <dbReference type="ARBA" id="ARBA00023235"/>
    </source>
</evidence>
<comment type="similarity">
    <text evidence="1 12">Belongs to the helicase family. DnaB subfamily.</text>
</comment>
<evidence type="ECO:0000256" key="2">
    <source>
        <dbReference type="ARBA" id="ARBA00022515"/>
    </source>
</evidence>
<dbReference type="SUPFAM" id="SSF52540">
    <property type="entry name" value="P-loop containing nucleoside triphosphate hydrolases"/>
    <property type="match status" value="1"/>
</dbReference>
<dbReference type="Pfam" id="PF03796">
    <property type="entry name" value="DnaB_C"/>
    <property type="match status" value="1"/>
</dbReference>
<evidence type="ECO:0000313" key="16">
    <source>
        <dbReference type="Proteomes" id="UP001597478"/>
    </source>
</evidence>
<name>A0ABW5WDI0_9PSEU</name>
<evidence type="ECO:0000256" key="11">
    <source>
        <dbReference type="NCBIfam" id="TIGR00665"/>
    </source>
</evidence>
<reference evidence="16" key="1">
    <citation type="journal article" date="2019" name="Int. J. Syst. Evol. Microbiol.">
        <title>The Global Catalogue of Microorganisms (GCM) 10K type strain sequencing project: providing services to taxonomists for standard genome sequencing and annotation.</title>
        <authorList>
            <consortium name="The Broad Institute Genomics Platform"/>
            <consortium name="The Broad Institute Genome Sequencing Center for Infectious Disease"/>
            <person name="Wu L."/>
            <person name="Ma J."/>
        </authorList>
    </citation>
    <scope>NUCLEOTIDE SEQUENCE [LARGE SCALE GENOMIC DNA]</scope>
    <source>
        <strain evidence="16">IBRC-M 10906</strain>
    </source>
</reference>
<evidence type="ECO:0000256" key="7">
    <source>
        <dbReference type="ARBA" id="ARBA00022840"/>
    </source>
</evidence>
<dbReference type="RefSeq" id="WP_377385369.1">
    <property type="nucleotide sequence ID" value="NZ_JBHSAN010000005.1"/>
</dbReference>
<dbReference type="PROSITE" id="PS51199">
    <property type="entry name" value="SF4_HELICASE"/>
    <property type="match status" value="1"/>
</dbReference>
<dbReference type="GO" id="GO:0004386">
    <property type="term" value="F:helicase activity"/>
    <property type="evidence" value="ECO:0007669"/>
    <property type="project" value="UniProtKB-KW"/>
</dbReference>
<evidence type="ECO:0000259" key="14">
    <source>
        <dbReference type="PROSITE" id="PS51199"/>
    </source>
</evidence>
<dbReference type="Gene3D" id="1.10.860.10">
    <property type="entry name" value="DNAb Helicase, Chain A"/>
    <property type="match status" value="1"/>
</dbReference>
<keyword evidence="7 12" id="KW-0067">ATP-binding</keyword>
<dbReference type="CDD" id="cd00984">
    <property type="entry name" value="DnaB_C"/>
    <property type="match status" value="1"/>
</dbReference>